<evidence type="ECO:0000313" key="1">
    <source>
        <dbReference type="EMBL" id="CDW31860.1"/>
    </source>
</evidence>
<proteinExistence type="predicted"/>
<dbReference type="AlphaFoldDB" id="A0A0K2U1C2"/>
<dbReference type="EMBL" id="HACA01014499">
    <property type="protein sequence ID" value="CDW31860.1"/>
    <property type="molecule type" value="Transcribed_RNA"/>
</dbReference>
<reference evidence="1" key="1">
    <citation type="submission" date="2014-05" db="EMBL/GenBank/DDBJ databases">
        <authorList>
            <person name="Chronopoulou M."/>
        </authorList>
    </citation>
    <scope>NUCLEOTIDE SEQUENCE</scope>
    <source>
        <tissue evidence="1">Whole organism</tissue>
    </source>
</reference>
<name>A0A0K2U1C2_LEPSM</name>
<accession>A0A0K2U1C2</accession>
<protein>
    <submittedName>
        <fullName evidence="1">Uncharacterized protein</fullName>
    </submittedName>
</protein>
<organism evidence="1">
    <name type="scientific">Lepeophtheirus salmonis</name>
    <name type="common">Salmon louse</name>
    <name type="synonym">Caligus salmonis</name>
    <dbReference type="NCBI Taxonomy" id="72036"/>
    <lineage>
        <taxon>Eukaryota</taxon>
        <taxon>Metazoa</taxon>
        <taxon>Ecdysozoa</taxon>
        <taxon>Arthropoda</taxon>
        <taxon>Crustacea</taxon>
        <taxon>Multicrustacea</taxon>
        <taxon>Hexanauplia</taxon>
        <taxon>Copepoda</taxon>
        <taxon>Siphonostomatoida</taxon>
        <taxon>Caligidae</taxon>
        <taxon>Lepeophtheirus</taxon>
    </lineage>
</organism>
<feature type="non-terminal residue" evidence="1">
    <location>
        <position position="1"/>
    </location>
</feature>
<sequence>VRILWLKCNKLVNVVHVVSFLGQYRTYKCASANQ</sequence>